<organism evidence="1 2">
    <name type="scientific">Cudoniella acicularis</name>
    <dbReference type="NCBI Taxonomy" id="354080"/>
    <lineage>
        <taxon>Eukaryota</taxon>
        <taxon>Fungi</taxon>
        <taxon>Dikarya</taxon>
        <taxon>Ascomycota</taxon>
        <taxon>Pezizomycotina</taxon>
        <taxon>Leotiomycetes</taxon>
        <taxon>Helotiales</taxon>
        <taxon>Tricladiaceae</taxon>
        <taxon>Cudoniella</taxon>
    </lineage>
</organism>
<dbReference type="InterPro" id="IPR011735">
    <property type="entry name" value="WlaTC/HtrL_glycosyltransf"/>
</dbReference>
<evidence type="ECO:0000313" key="2">
    <source>
        <dbReference type="Proteomes" id="UP000566819"/>
    </source>
</evidence>
<accession>A0A8H4RWB5</accession>
<name>A0A8H4RWB5_9HELO</name>
<dbReference type="EMBL" id="JAAMPI010000056">
    <property type="protein sequence ID" value="KAF4636633.1"/>
    <property type="molecule type" value="Genomic_DNA"/>
</dbReference>
<gene>
    <name evidence="1" type="ORF">G7Y89_g1441</name>
</gene>
<dbReference type="Pfam" id="PF09612">
    <property type="entry name" value="HtrL_YibB"/>
    <property type="match status" value="1"/>
</dbReference>
<sequence>MSSLTSTHPSPKEQILLDHKLDITPLRSPLFQWPKKSPRTPKQYLIPHERPFGRRAAEWQKEFFGLEHLRYRTEPSIKPIRPGAPTLIAIFYPDQDKIQRRPLEIYMDRIERLANMKEQTILYVPPSLSQRIRNLRHDQHWHIIDDFETIWDIPNNRHQKQNFTNIQPQLYNEFEGYHRYTGWTPNPNYNHAHRSAAYNAKAFVTYDAIMRNPFGSDRWMYVDAGILDQVGPFDGNGKLWGDIIGSQLAEDKFDRSITISGDSGIVIGEYMQSPAYGLKDINHECWADPKKIWMCHRNAYTGSSLGMLNYSIRYMQTVDDMDANRRYSAREEFVIPWVAIRYPNTVFSIPWFPVPKPIWCKWQYPIKACYTTYGGPESVSAVVDPISTIFCRGYKPRKPNLEGGGIYKETWSSNLYEIFRKYYYSMALRWLTKELRNRLGSNFVIEYLLSL</sequence>
<reference evidence="1 2" key="1">
    <citation type="submission" date="2020-03" db="EMBL/GenBank/DDBJ databases">
        <title>Draft Genome Sequence of Cudoniella acicularis.</title>
        <authorList>
            <person name="Buettner E."/>
            <person name="Kellner H."/>
        </authorList>
    </citation>
    <scope>NUCLEOTIDE SEQUENCE [LARGE SCALE GENOMIC DNA]</scope>
    <source>
        <strain evidence="1 2">DSM 108380</strain>
    </source>
</reference>
<protein>
    <submittedName>
        <fullName evidence="1">Uncharacterized protein</fullName>
    </submittedName>
</protein>
<proteinExistence type="predicted"/>
<dbReference type="Proteomes" id="UP000566819">
    <property type="component" value="Unassembled WGS sequence"/>
</dbReference>
<keyword evidence="2" id="KW-1185">Reference proteome</keyword>
<evidence type="ECO:0000313" key="1">
    <source>
        <dbReference type="EMBL" id="KAF4636633.1"/>
    </source>
</evidence>
<dbReference type="AlphaFoldDB" id="A0A8H4RWB5"/>
<dbReference type="OrthoDB" id="411632at2759"/>
<comment type="caution">
    <text evidence="1">The sequence shown here is derived from an EMBL/GenBank/DDBJ whole genome shotgun (WGS) entry which is preliminary data.</text>
</comment>